<feature type="compositionally biased region" description="Polar residues" evidence="10">
    <location>
        <begin position="293"/>
        <end position="310"/>
    </location>
</feature>
<feature type="compositionally biased region" description="Low complexity" evidence="10">
    <location>
        <begin position="639"/>
        <end position="656"/>
    </location>
</feature>
<comment type="caution">
    <text evidence="12">The sequence shown here is derived from an EMBL/GenBank/DDBJ whole genome shotgun (WGS) entry which is preliminary data.</text>
</comment>
<feature type="region of interest" description="Disordered" evidence="10">
    <location>
        <begin position="210"/>
        <end position="336"/>
    </location>
</feature>
<feature type="compositionally biased region" description="Polar residues" evidence="10">
    <location>
        <begin position="227"/>
        <end position="237"/>
    </location>
</feature>
<dbReference type="CDD" id="cd09908">
    <property type="entry name" value="H3TH_EXO1"/>
    <property type="match status" value="1"/>
</dbReference>
<dbReference type="GO" id="GO:0005634">
    <property type="term" value="C:nucleus"/>
    <property type="evidence" value="ECO:0007669"/>
    <property type="project" value="UniProtKB-SubCell"/>
</dbReference>
<evidence type="ECO:0000256" key="2">
    <source>
        <dbReference type="ARBA" id="ARBA00004123"/>
    </source>
</evidence>
<feature type="compositionally biased region" description="Low complexity" evidence="10">
    <location>
        <begin position="559"/>
        <end position="577"/>
    </location>
</feature>
<dbReference type="InterPro" id="IPR006086">
    <property type="entry name" value="XPG-I_dom"/>
</dbReference>
<feature type="domain" description="XPG-I" evidence="11">
    <location>
        <begin position="10"/>
        <end position="80"/>
    </location>
</feature>
<dbReference type="InterPro" id="IPR037315">
    <property type="entry name" value="EXO1_H3TH"/>
</dbReference>
<feature type="region of interest" description="Disordered" evidence="10">
    <location>
        <begin position="426"/>
        <end position="673"/>
    </location>
</feature>
<evidence type="ECO:0000256" key="8">
    <source>
        <dbReference type="ARBA" id="ARBA00023204"/>
    </source>
</evidence>
<dbReference type="PANTHER" id="PTHR11081">
    <property type="entry name" value="FLAP ENDONUCLEASE FAMILY MEMBER"/>
    <property type="match status" value="1"/>
</dbReference>
<keyword evidence="3" id="KW-0540">Nuclease</keyword>
<feature type="compositionally biased region" description="Low complexity" evidence="10">
    <location>
        <begin position="268"/>
        <end position="280"/>
    </location>
</feature>
<dbReference type="SUPFAM" id="SSF47807">
    <property type="entry name" value="5' to 3' exonuclease, C-terminal subdomain"/>
    <property type="match status" value="1"/>
</dbReference>
<dbReference type="GO" id="GO:0006281">
    <property type="term" value="P:DNA repair"/>
    <property type="evidence" value="ECO:0007669"/>
    <property type="project" value="UniProtKB-KW"/>
</dbReference>
<accession>A0A9P6PSV6</accession>
<proteinExistence type="predicted"/>
<dbReference type="PRINTS" id="PR00853">
    <property type="entry name" value="XPGRADSUPER"/>
</dbReference>
<protein>
    <submittedName>
        <fullName evidence="12">Rad2 nuclease</fullName>
    </submittedName>
</protein>
<keyword evidence="9" id="KW-0539">Nucleus</keyword>
<dbReference type="OrthoDB" id="26491at2759"/>
<dbReference type="InterPro" id="IPR008918">
    <property type="entry name" value="HhH2"/>
</dbReference>
<evidence type="ECO:0000256" key="6">
    <source>
        <dbReference type="ARBA" id="ARBA00022801"/>
    </source>
</evidence>
<feature type="compositionally biased region" description="Polar residues" evidence="10">
    <location>
        <begin position="246"/>
        <end position="256"/>
    </location>
</feature>
<dbReference type="InterPro" id="IPR029060">
    <property type="entry name" value="PIN-like_dom_sf"/>
</dbReference>
<feature type="compositionally biased region" description="Low complexity" evidence="10">
    <location>
        <begin position="478"/>
        <end position="488"/>
    </location>
</feature>
<reference evidence="12" key="1">
    <citation type="journal article" date="2020" name="Fungal Divers.">
        <title>Resolving the Mortierellaceae phylogeny through synthesis of multi-gene phylogenetics and phylogenomics.</title>
        <authorList>
            <person name="Vandepol N."/>
            <person name="Liber J."/>
            <person name="Desiro A."/>
            <person name="Na H."/>
            <person name="Kennedy M."/>
            <person name="Barry K."/>
            <person name="Grigoriev I.V."/>
            <person name="Miller A.N."/>
            <person name="O'Donnell K."/>
            <person name="Stajich J.E."/>
            <person name="Bonito G."/>
        </authorList>
    </citation>
    <scope>NUCLEOTIDE SEQUENCE</scope>
    <source>
        <strain evidence="12">BC1065</strain>
    </source>
</reference>
<keyword evidence="8" id="KW-0234">DNA repair</keyword>
<evidence type="ECO:0000313" key="13">
    <source>
        <dbReference type="Proteomes" id="UP000807716"/>
    </source>
</evidence>
<dbReference type="AlphaFoldDB" id="A0A9P6PSV6"/>
<evidence type="ECO:0000256" key="3">
    <source>
        <dbReference type="ARBA" id="ARBA00022722"/>
    </source>
</evidence>
<evidence type="ECO:0000256" key="1">
    <source>
        <dbReference type="ARBA" id="ARBA00001946"/>
    </source>
</evidence>
<dbReference type="GO" id="GO:0035312">
    <property type="term" value="F:5'-3' DNA exonuclease activity"/>
    <property type="evidence" value="ECO:0007669"/>
    <property type="project" value="InterPro"/>
</dbReference>
<organism evidence="12 13">
    <name type="scientific">Actinomortierella ambigua</name>
    <dbReference type="NCBI Taxonomy" id="1343610"/>
    <lineage>
        <taxon>Eukaryota</taxon>
        <taxon>Fungi</taxon>
        <taxon>Fungi incertae sedis</taxon>
        <taxon>Mucoromycota</taxon>
        <taxon>Mortierellomycotina</taxon>
        <taxon>Mortierellomycetes</taxon>
        <taxon>Mortierellales</taxon>
        <taxon>Mortierellaceae</taxon>
        <taxon>Actinomortierella</taxon>
    </lineage>
</organism>
<evidence type="ECO:0000256" key="10">
    <source>
        <dbReference type="SAM" id="MobiDB-lite"/>
    </source>
</evidence>
<dbReference type="InterPro" id="IPR006084">
    <property type="entry name" value="XPG/Rad2"/>
</dbReference>
<evidence type="ECO:0000256" key="9">
    <source>
        <dbReference type="ARBA" id="ARBA00023242"/>
    </source>
</evidence>
<dbReference type="Proteomes" id="UP000807716">
    <property type="component" value="Unassembled WGS sequence"/>
</dbReference>
<dbReference type="EMBL" id="JAAAJB010000719">
    <property type="protein sequence ID" value="KAG0251791.1"/>
    <property type="molecule type" value="Genomic_DNA"/>
</dbReference>
<evidence type="ECO:0000313" key="12">
    <source>
        <dbReference type="EMBL" id="KAG0251791.1"/>
    </source>
</evidence>
<dbReference type="Pfam" id="PF00867">
    <property type="entry name" value="XPG_I"/>
    <property type="match status" value="1"/>
</dbReference>
<name>A0A9P6PSV6_9FUNG</name>
<feature type="compositionally biased region" description="Basic and acidic residues" evidence="10">
    <location>
        <begin position="613"/>
        <end position="625"/>
    </location>
</feature>
<gene>
    <name evidence="12" type="primary">EXO1</name>
    <name evidence="12" type="ORF">DFQ27_008524</name>
</gene>
<dbReference type="GO" id="GO:0046872">
    <property type="term" value="F:metal ion binding"/>
    <property type="evidence" value="ECO:0007669"/>
    <property type="project" value="UniProtKB-KW"/>
</dbReference>
<dbReference type="SUPFAM" id="SSF88723">
    <property type="entry name" value="PIN domain-like"/>
    <property type="match status" value="1"/>
</dbReference>
<comment type="cofactor">
    <cofactor evidence="1">
        <name>Mg(2+)</name>
        <dbReference type="ChEBI" id="CHEBI:18420"/>
    </cofactor>
</comment>
<keyword evidence="7" id="KW-0460">Magnesium</keyword>
<dbReference type="SMART" id="SM00484">
    <property type="entry name" value="XPGI"/>
    <property type="match status" value="1"/>
</dbReference>
<keyword evidence="13" id="KW-1185">Reference proteome</keyword>
<feature type="compositionally biased region" description="Polar residues" evidence="10">
    <location>
        <begin position="438"/>
        <end position="465"/>
    </location>
</feature>
<dbReference type="GO" id="GO:0003677">
    <property type="term" value="F:DNA binding"/>
    <property type="evidence" value="ECO:0007669"/>
    <property type="project" value="InterPro"/>
</dbReference>
<keyword evidence="4" id="KW-0479">Metal-binding</keyword>
<keyword evidence="5" id="KW-0227">DNA damage</keyword>
<dbReference type="GO" id="GO:0017108">
    <property type="term" value="F:5'-flap endonuclease activity"/>
    <property type="evidence" value="ECO:0007669"/>
    <property type="project" value="TreeGrafter"/>
</dbReference>
<evidence type="ECO:0000256" key="4">
    <source>
        <dbReference type="ARBA" id="ARBA00022723"/>
    </source>
</evidence>
<dbReference type="PANTHER" id="PTHR11081:SF65">
    <property type="entry name" value="DNA DAMAGE-INDUCIBLE PROTEIN DIN7-RELATED"/>
    <property type="match status" value="1"/>
</dbReference>
<feature type="compositionally biased region" description="Polar residues" evidence="10">
    <location>
        <begin position="658"/>
        <end position="673"/>
    </location>
</feature>
<feature type="compositionally biased region" description="Polar residues" evidence="10">
    <location>
        <begin position="320"/>
        <end position="330"/>
    </location>
</feature>
<dbReference type="Gene3D" id="3.40.50.1010">
    <property type="entry name" value="5'-nuclease"/>
    <property type="match status" value="1"/>
</dbReference>
<feature type="compositionally biased region" description="Polar residues" evidence="10">
    <location>
        <begin position="525"/>
        <end position="539"/>
    </location>
</feature>
<evidence type="ECO:0000259" key="11">
    <source>
        <dbReference type="SMART" id="SM00484"/>
    </source>
</evidence>
<comment type="subcellular location">
    <subcellularLocation>
        <location evidence="2">Nucleus</location>
    </subcellularLocation>
</comment>
<evidence type="ECO:0000256" key="7">
    <source>
        <dbReference type="ARBA" id="ARBA00022842"/>
    </source>
</evidence>
<dbReference type="InterPro" id="IPR036279">
    <property type="entry name" value="5-3_exonuclease_C_sf"/>
</dbReference>
<dbReference type="Gene3D" id="1.10.150.20">
    <property type="entry name" value="5' to 3' exonuclease, C-terminal subdomain"/>
    <property type="match status" value="1"/>
</dbReference>
<sequence>MAFAVIQALEAAKVEYVVAPYEADAQLAYLEKTGKVQGIVTEDSDLLVFGCKRMIFKLDQYGAGIEIRHEHLTRVQEVSFHNWSMTEIRHMCILSGCDYLPSIPGMGLKTAYRMLRRHKTYGRVIKDVRMENTSTRVPINYEQQFEQADMTFLYARVYDMDQKCLVHLSEVPDDLKDLLATSEYDFLGPLLSPEVAHGIATGRLNPITKEPLTLPSGARHPQLPKSLLSSGKENNMSYRAPRPPVSASSKSIQSYFSKPPQRHESSEQPKSSVSSSLSESITRKREQPALSEGSISLKRQCSNENAASRTVETKAPEAPSSVTPTKTMQKSTEKHDHVVVESKSRFFGFDTHQEHEDFENGIVPESPLKSRRSMVTGREDSGVGLDELQLQQHSSLAFEARWYLPKFARTSVENGVGKLVYCEDSDVADESEPDADSESYSGQEEGNETATSQASGSQRSTQPSTDVALDRGEGEDNGGSSSGSSAKSIAEESIVKGWRERFSNSAAPERSTGLTKAFEKMKRSSVASPLFTNTSSQQGAVRLGKVGPLNFGLPPTSPSLPSSTSDISPPLSQSSDPATGSAVSRGRGRPPLTNRMSGTGGGSKRAAPIIHVHSHDAKYHLDHPKGRPPLMPRTNLPLATATTNSSSTVTASKVSKPIGSSSGKAGSTPGASLQQMLQLDRFKYTPASSSLS</sequence>
<dbReference type="SMART" id="SM00279">
    <property type="entry name" value="HhH2"/>
    <property type="match status" value="1"/>
</dbReference>
<keyword evidence="6" id="KW-0378">Hydrolase</keyword>
<dbReference type="FunFam" id="1.10.150.20:FF:000011">
    <property type="entry name" value="exonuclease 1"/>
    <property type="match status" value="1"/>
</dbReference>
<feature type="compositionally biased region" description="Acidic residues" evidence="10">
    <location>
        <begin position="426"/>
        <end position="437"/>
    </location>
</feature>
<feature type="compositionally biased region" description="Basic and acidic residues" evidence="10">
    <location>
        <begin position="489"/>
        <end position="502"/>
    </location>
</feature>
<evidence type="ECO:0000256" key="5">
    <source>
        <dbReference type="ARBA" id="ARBA00022763"/>
    </source>
</evidence>